<name>A0A1G6QMF4_9ACTN</name>
<dbReference type="Gene3D" id="3.40.50.720">
    <property type="entry name" value="NAD(P)-binding Rossmann-like Domain"/>
    <property type="match status" value="1"/>
</dbReference>
<dbReference type="Pfam" id="PF13460">
    <property type="entry name" value="NAD_binding_10"/>
    <property type="match status" value="1"/>
</dbReference>
<protein>
    <submittedName>
        <fullName evidence="2">Nucleoside-diphosphate-sugar epimerase</fullName>
    </submittedName>
</protein>
<sequence length="262" mass="27677">MTSVLVTGGTGQLGRRVVRALAADGHTVRILSRSPAAPPVPGAGVFVADLRTGTGLAEAVAGTTAIVHCATDPRRSRAVDVEGTARLLEAARDAGRPHVVYVSIAGIDRVPTEYYRSKLAAEQAVTRSGLPSTILRTTQFHPFVLQLLDRLTALPIVPVPRGWRVQPIDVDEVARRLAGGVASGPAGRLPDLGGPEVFAVVDLVRDRLRGTPRRRPVLELPVPGASAAALRAGANLVPGNPAGGRTWREFLDSRPSHRLQAR</sequence>
<dbReference type="OrthoDB" id="9771302at2"/>
<dbReference type="Proteomes" id="UP000199416">
    <property type="component" value="Unassembled WGS sequence"/>
</dbReference>
<evidence type="ECO:0000259" key="1">
    <source>
        <dbReference type="Pfam" id="PF13460"/>
    </source>
</evidence>
<dbReference type="GO" id="GO:0044877">
    <property type="term" value="F:protein-containing complex binding"/>
    <property type="evidence" value="ECO:0007669"/>
    <property type="project" value="TreeGrafter"/>
</dbReference>
<organism evidence="2 3">
    <name type="scientific">Geodermatophilus telluris</name>
    <dbReference type="NCBI Taxonomy" id="1190417"/>
    <lineage>
        <taxon>Bacteria</taxon>
        <taxon>Bacillati</taxon>
        <taxon>Actinomycetota</taxon>
        <taxon>Actinomycetes</taxon>
        <taxon>Geodermatophilales</taxon>
        <taxon>Geodermatophilaceae</taxon>
        <taxon>Geodermatophilus</taxon>
    </lineage>
</organism>
<dbReference type="InterPro" id="IPR016040">
    <property type="entry name" value="NAD(P)-bd_dom"/>
</dbReference>
<dbReference type="InterPro" id="IPR051207">
    <property type="entry name" value="ComplexI_NDUFA9_subunit"/>
</dbReference>
<dbReference type="RefSeq" id="WP_091366777.1">
    <property type="nucleotide sequence ID" value="NZ_FMZF01000004.1"/>
</dbReference>
<evidence type="ECO:0000313" key="2">
    <source>
        <dbReference type="EMBL" id="SDC93552.1"/>
    </source>
</evidence>
<keyword evidence="3" id="KW-1185">Reference proteome</keyword>
<dbReference type="STRING" id="1190417.SAMN05660690_3009"/>
<proteinExistence type="predicted"/>
<reference evidence="3" key="1">
    <citation type="submission" date="2016-10" db="EMBL/GenBank/DDBJ databases">
        <authorList>
            <person name="Varghese N."/>
            <person name="Submissions S."/>
        </authorList>
    </citation>
    <scope>NUCLEOTIDE SEQUENCE [LARGE SCALE GENOMIC DNA]</scope>
    <source>
        <strain evidence="3">DSM 45421</strain>
    </source>
</reference>
<dbReference type="InterPro" id="IPR036291">
    <property type="entry name" value="NAD(P)-bd_dom_sf"/>
</dbReference>
<dbReference type="EMBL" id="FMZF01000004">
    <property type="protein sequence ID" value="SDC93552.1"/>
    <property type="molecule type" value="Genomic_DNA"/>
</dbReference>
<accession>A0A1G6QMF4</accession>
<dbReference type="PANTHER" id="PTHR12126">
    <property type="entry name" value="NADH-UBIQUINONE OXIDOREDUCTASE 39 KDA SUBUNIT-RELATED"/>
    <property type="match status" value="1"/>
</dbReference>
<dbReference type="AlphaFoldDB" id="A0A1G6QMF4"/>
<dbReference type="SUPFAM" id="SSF51735">
    <property type="entry name" value="NAD(P)-binding Rossmann-fold domains"/>
    <property type="match status" value="1"/>
</dbReference>
<gene>
    <name evidence="2" type="ORF">SAMN05660690_3009</name>
</gene>
<evidence type="ECO:0000313" key="3">
    <source>
        <dbReference type="Proteomes" id="UP000199416"/>
    </source>
</evidence>
<dbReference type="PANTHER" id="PTHR12126:SF11">
    <property type="entry name" value="NADH DEHYDROGENASE [UBIQUINONE] 1 ALPHA SUBCOMPLEX SUBUNIT 9, MITOCHONDRIAL"/>
    <property type="match status" value="1"/>
</dbReference>
<feature type="domain" description="NAD(P)-binding" evidence="1">
    <location>
        <begin position="8"/>
        <end position="140"/>
    </location>
</feature>